<dbReference type="EMBL" id="DVML01000031">
    <property type="protein sequence ID" value="HIU22981.1"/>
    <property type="molecule type" value="Genomic_DNA"/>
</dbReference>
<gene>
    <name evidence="2" type="ORF">IAD49_05310</name>
</gene>
<proteinExistence type="predicted"/>
<dbReference type="InterPro" id="IPR011437">
    <property type="entry name" value="DUF1540"/>
</dbReference>
<organism evidence="2 3">
    <name type="scientific">Candidatus Fimihabitans intestinipullorum</name>
    <dbReference type="NCBI Taxonomy" id="2840820"/>
    <lineage>
        <taxon>Bacteria</taxon>
        <taxon>Bacillati</taxon>
        <taxon>Mycoplasmatota</taxon>
        <taxon>Mycoplasmatota incertae sedis</taxon>
        <taxon>Candidatus Fimihabitans</taxon>
    </lineage>
</organism>
<dbReference type="Proteomes" id="UP000824087">
    <property type="component" value="Unassembled WGS sequence"/>
</dbReference>
<comment type="caution">
    <text evidence="2">The sequence shown here is derived from an EMBL/GenBank/DDBJ whole genome shotgun (WGS) entry which is preliminary data.</text>
</comment>
<evidence type="ECO:0000259" key="1">
    <source>
        <dbReference type="Pfam" id="PF07561"/>
    </source>
</evidence>
<dbReference type="AlphaFoldDB" id="A0A9D1HUI8"/>
<accession>A0A9D1HUI8</accession>
<sequence>MKQDTNKHIHCDVQDCKYNHCDSNYCKLNEIKVCSCAPQEEKEATMCDSYVRKEDEQ</sequence>
<reference evidence="2" key="2">
    <citation type="journal article" date="2021" name="PeerJ">
        <title>Extensive microbial diversity within the chicken gut microbiome revealed by metagenomics and culture.</title>
        <authorList>
            <person name="Gilroy R."/>
            <person name="Ravi A."/>
            <person name="Getino M."/>
            <person name="Pursley I."/>
            <person name="Horton D.L."/>
            <person name="Alikhan N.F."/>
            <person name="Baker D."/>
            <person name="Gharbi K."/>
            <person name="Hall N."/>
            <person name="Watson M."/>
            <person name="Adriaenssens E.M."/>
            <person name="Foster-Nyarko E."/>
            <person name="Jarju S."/>
            <person name="Secka A."/>
            <person name="Antonio M."/>
            <person name="Oren A."/>
            <person name="Chaudhuri R.R."/>
            <person name="La Ragione R."/>
            <person name="Hildebrand F."/>
            <person name="Pallen M.J."/>
        </authorList>
    </citation>
    <scope>NUCLEOTIDE SEQUENCE</scope>
    <source>
        <strain evidence="2">CHK197-8231</strain>
    </source>
</reference>
<dbReference type="Pfam" id="PF07561">
    <property type="entry name" value="DUF1540"/>
    <property type="match status" value="1"/>
</dbReference>
<feature type="domain" description="DUF1540" evidence="1">
    <location>
        <begin position="9"/>
        <end position="50"/>
    </location>
</feature>
<protein>
    <submittedName>
        <fullName evidence="2">DUF1540 domain-containing protein</fullName>
    </submittedName>
</protein>
<evidence type="ECO:0000313" key="3">
    <source>
        <dbReference type="Proteomes" id="UP000824087"/>
    </source>
</evidence>
<reference evidence="2" key="1">
    <citation type="submission" date="2020-10" db="EMBL/GenBank/DDBJ databases">
        <authorList>
            <person name="Gilroy R."/>
        </authorList>
    </citation>
    <scope>NUCLEOTIDE SEQUENCE</scope>
    <source>
        <strain evidence="2">CHK197-8231</strain>
    </source>
</reference>
<evidence type="ECO:0000313" key="2">
    <source>
        <dbReference type="EMBL" id="HIU22981.1"/>
    </source>
</evidence>
<name>A0A9D1HUI8_9BACT</name>